<accession>A0A9P6GPR9</accession>
<dbReference type="PANTHER" id="PTHR42470:SF2">
    <property type="match status" value="1"/>
</dbReference>
<reference evidence="4" key="1">
    <citation type="journal article" date="2020" name="Mol. Plant Microbe Interact.">
        <title>Genome Sequence of the Biocontrol Agent Coniothyrium minitans strain Conio (IMI 134523).</title>
        <authorList>
            <person name="Patel D."/>
            <person name="Shittu T.A."/>
            <person name="Baroncelli R."/>
            <person name="Muthumeenakshi S."/>
            <person name="Osborne T.H."/>
            <person name="Janganan T.K."/>
            <person name="Sreenivasaprasad S."/>
        </authorList>
    </citation>
    <scope>NUCLEOTIDE SEQUENCE</scope>
    <source>
        <strain evidence="4">Conio</strain>
    </source>
</reference>
<dbReference type="EMBL" id="WJXW01000003">
    <property type="protein sequence ID" value="KAF9738870.1"/>
    <property type="molecule type" value="Genomic_DNA"/>
</dbReference>
<dbReference type="OrthoDB" id="5132737at2759"/>
<protein>
    <recommendedName>
        <fullName evidence="3">DUF7924 domain-containing protein</fullName>
    </recommendedName>
</protein>
<feature type="region of interest" description="Disordered" evidence="1">
    <location>
        <begin position="472"/>
        <end position="533"/>
    </location>
</feature>
<evidence type="ECO:0000313" key="4">
    <source>
        <dbReference type="EMBL" id="KAF9738870.1"/>
    </source>
</evidence>
<feature type="compositionally biased region" description="Polar residues" evidence="1">
    <location>
        <begin position="506"/>
        <end position="522"/>
    </location>
</feature>
<evidence type="ECO:0000256" key="2">
    <source>
        <dbReference type="SAM" id="SignalP"/>
    </source>
</evidence>
<proteinExistence type="predicted"/>
<organism evidence="4 5">
    <name type="scientific">Paraphaeosphaeria minitans</name>
    <dbReference type="NCBI Taxonomy" id="565426"/>
    <lineage>
        <taxon>Eukaryota</taxon>
        <taxon>Fungi</taxon>
        <taxon>Dikarya</taxon>
        <taxon>Ascomycota</taxon>
        <taxon>Pezizomycotina</taxon>
        <taxon>Dothideomycetes</taxon>
        <taxon>Pleosporomycetidae</taxon>
        <taxon>Pleosporales</taxon>
        <taxon>Massarineae</taxon>
        <taxon>Didymosphaeriaceae</taxon>
        <taxon>Paraphaeosphaeria</taxon>
    </lineage>
</organism>
<feature type="compositionally biased region" description="Basic residues" evidence="1">
    <location>
        <begin position="143"/>
        <end position="153"/>
    </location>
</feature>
<gene>
    <name evidence="4" type="ORF">PMIN01_04153</name>
</gene>
<name>A0A9P6GPR9_9PLEO</name>
<feature type="region of interest" description="Disordered" evidence="1">
    <location>
        <begin position="41"/>
        <end position="100"/>
    </location>
</feature>
<feature type="domain" description="DUF7924" evidence="3">
    <location>
        <begin position="233"/>
        <end position="459"/>
    </location>
</feature>
<feature type="chain" id="PRO_5040329353" description="DUF7924 domain-containing protein" evidence="2">
    <location>
        <begin position="17"/>
        <end position="533"/>
    </location>
</feature>
<dbReference type="Pfam" id="PF25545">
    <property type="entry name" value="DUF7924"/>
    <property type="match status" value="1"/>
</dbReference>
<comment type="caution">
    <text evidence="4">The sequence shown here is derived from an EMBL/GenBank/DDBJ whole genome shotgun (WGS) entry which is preliminary data.</text>
</comment>
<keyword evidence="2" id="KW-0732">Signal</keyword>
<feature type="region of interest" description="Disordered" evidence="1">
    <location>
        <begin position="143"/>
        <end position="186"/>
    </location>
</feature>
<dbReference type="InterPro" id="IPR057684">
    <property type="entry name" value="DUF7924"/>
</dbReference>
<dbReference type="AlphaFoldDB" id="A0A9P6GPR9"/>
<feature type="compositionally biased region" description="Polar residues" evidence="1">
    <location>
        <begin position="159"/>
        <end position="171"/>
    </location>
</feature>
<dbReference type="Proteomes" id="UP000756921">
    <property type="component" value="Unassembled WGS sequence"/>
</dbReference>
<evidence type="ECO:0000259" key="3">
    <source>
        <dbReference type="Pfam" id="PF25545"/>
    </source>
</evidence>
<evidence type="ECO:0000256" key="1">
    <source>
        <dbReference type="SAM" id="MobiDB-lite"/>
    </source>
</evidence>
<feature type="compositionally biased region" description="Basic and acidic residues" evidence="1">
    <location>
        <begin position="472"/>
        <end position="483"/>
    </location>
</feature>
<evidence type="ECO:0000313" key="5">
    <source>
        <dbReference type="Proteomes" id="UP000756921"/>
    </source>
</evidence>
<feature type="signal peptide" evidence="2">
    <location>
        <begin position="1"/>
        <end position="16"/>
    </location>
</feature>
<dbReference type="PANTHER" id="PTHR42470">
    <property type="entry name" value="VAST DOMAIN-CONTAINING PROTEIN"/>
    <property type="match status" value="1"/>
</dbReference>
<sequence length="533" mass="60761">MFVQLLTIVITLTIKAQRHRGGVHKATTIRRNSRIASVGKALSQQSRRSLHIQGAGPIQTPPDSVQRSKRPRQEDEDRTSSSLEPPVKRTRASAASVDGKLGCQTISEARVDYWRENGNWPTEEQEKTMDRFRDIIHHALARKRSSASLRRKRSDASINAETVLSRTPSDQQPREQKSAPYRHPRYEGQLSERGSFMCKYAEGITAESKELCQKLLRTSQQPPEHTLFDEDIFEDTLDMIKGRNETRVIRDIAQLIVPSGEILALRGTEHLKILRETTNAGWNNTIPFCGPRPQPDYGLGFKREAFNRQQLQKLQPFVGNELEDCSYVAATYDMYLPFLTCEVKCGASALDIADRQNAHNQTVALQNLVELFRLVGREKELHREINGFSISHNDVDVRIWGHYVAIDGRDTMFYRHPIGEFSIKNTELDRGKRWTAYNFVRNVYDLWVPNQFERICSAIDMLPASLNFEVSDHSKTQSPDQERSSSCSGPSQRLEDDCLADEGLMSDSQPSTQLVTTNRTIQSESSKSKRRKK</sequence>
<keyword evidence="5" id="KW-1185">Reference proteome</keyword>